<dbReference type="Pfam" id="PF19736">
    <property type="entry name" value="DUF6226"/>
    <property type="match status" value="1"/>
</dbReference>
<proteinExistence type="predicted"/>
<name>A0ABM8DVC4_9MICO</name>
<sequence>MTQYARPAIPDTVYRDEGGEPIDYGHRWGEESPSQDAYSRTSNLERFAPLHTVAEALIGWASRTFDIVVERDLDVAADRGKCVAGCESHS</sequence>
<gene>
    <name evidence="2" type="ORF">Microterr_00360</name>
</gene>
<evidence type="ECO:0000256" key="1">
    <source>
        <dbReference type="SAM" id="MobiDB-lite"/>
    </source>
</evidence>
<keyword evidence="3" id="KW-1185">Reference proteome</keyword>
<feature type="compositionally biased region" description="Basic and acidic residues" evidence="1">
    <location>
        <begin position="13"/>
        <end position="30"/>
    </location>
</feature>
<evidence type="ECO:0000313" key="3">
    <source>
        <dbReference type="Proteomes" id="UP001317779"/>
    </source>
</evidence>
<dbReference type="EMBL" id="AP027141">
    <property type="protein sequence ID" value="BDV29376.1"/>
    <property type="molecule type" value="Genomic_DNA"/>
</dbReference>
<accession>A0ABM8DVC4</accession>
<dbReference type="RefSeq" id="WP_263796838.1">
    <property type="nucleotide sequence ID" value="NZ_AP027141.1"/>
</dbReference>
<evidence type="ECO:0000313" key="2">
    <source>
        <dbReference type="EMBL" id="BDV29376.1"/>
    </source>
</evidence>
<dbReference type="InterPro" id="IPR045773">
    <property type="entry name" value="DUF6226"/>
</dbReference>
<organism evidence="2 3">
    <name type="scientific">Microbacterium terricola</name>
    <dbReference type="NCBI Taxonomy" id="344163"/>
    <lineage>
        <taxon>Bacteria</taxon>
        <taxon>Bacillati</taxon>
        <taxon>Actinomycetota</taxon>
        <taxon>Actinomycetes</taxon>
        <taxon>Micrococcales</taxon>
        <taxon>Microbacteriaceae</taxon>
        <taxon>Microbacterium</taxon>
    </lineage>
</organism>
<protein>
    <submittedName>
        <fullName evidence="2">Uncharacterized protein</fullName>
    </submittedName>
</protein>
<dbReference type="Proteomes" id="UP001317779">
    <property type="component" value="Chromosome"/>
</dbReference>
<reference evidence="2 3" key="1">
    <citation type="submission" date="2022-12" db="EMBL/GenBank/DDBJ databases">
        <title>Microbacterium terricola strain KV-448 chromosome, complete genome.</title>
        <authorList>
            <person name="Oshima T."/>
            <person name="Moriya T."/>
            <person name="Bessho Y."/>
        </authorList>
    </citation>
    <scope>NUCLEOTIDE SEQUENCE [LARGE SCALE GENOMIC DNA]</scope>
    <source>
        <strain evidence="2 3">KV-448</strain>
    </source>
</reference>
<feature type="region of interest" description="Disordered" evidence="1">
    <location>
        <begin position="1"/>
        <end position="40"/>
    </location>
</feature>